<evidence type="ECO:0000256" key="5">
    <source>
        <dbReference type="SAM" id="Phobius"/>
    </source>
</evidence>
<evidence type="ECO:0000313" key="7">
    <source>
        <dbReference type="EMBL" id="RDY27686.1"/>
    </source>
</evidence>
<accession>A0A371J4U0</accession>
<sequence>MVSLIVAKNEFTRSLKSKKKLVLSFLLPLLSITVAIVINNMMKPSINIGVIDNQYTNKQVEEKMNSVDRVNLSKANENTINTDMILAKYLGVVEFKKNNDFEVYCLDKNMKINIEKAVSDAINNGNIDKTKDLLNILDDGSLSAAQRGNGFIFITLIITCTMSASVMLKDKDEKILCRYLTTPNKLSGYILGIYIYNLINTIMQILVSSVFIYLLKIDMGISISQFVTIGIVISIVASSISILVTVISNSELQSGLLASSIALVMALFGGAFLPIEKMPDMLKFISNISITKWIIELTSSIKNGISYGNNLSIIIFIMFISSITVFVSVKVGEKKFR</sequence>
<comment type="subcellular location">
    <subcellularLocation>
        <location evidence="1">Membrane</location>
        <topology evidence="1">Multi-pass membrane protein</topology>
    </subcellularLocation>
</comment>
<dbReference type="InterPro" id="IPR013525">
    <property type="entry name" value="ABC2_TM"/>
</dbReference>
<evidence type="ECO:0000313" key="8">
    <source>
        <dbReference type="Proteomes" id="UP000215694"/>
    </source>
</evidence>
<dbReference type="InterPro" id="IPR052902">
    <property type="entry name" value="ABC-2_transporter"/>
</dbReference>
<dbReference type="AlphaFoldDB" id="A0A371J4U0"/>
<evidence type="ECO:0000259" key="6">
    <source>
        <dbReference type="Pfam" id="PF01061"/>
    </source>
</evidence>
<feature type="transmembrane region" description="Helical" evidence="5">
    <location>
        <begin position="21"/>
        <end position="38"/>
    </location>
</feature>
<feature type="transmembrane region" description="Helical" evidence="5">
    <location>
        <begin position="189"/>
        <end position="215"/>
    </location>
</feature>
<protein>
    <submittedName>
        <fullName evidence="7">ABC transporter permease</fullName>
    </submittedName>
</protein>
<feature type="transmembrane region" description="Helical" evidence="5">
    <location>
        <begin position="311"/>
        <end position="329"/>
    </location>
</feature>
<feature type="transmembrane region" description="Helical" evidence="5">
    <location>
        <begin position="256"/>
        <end position="275"/>
    </location>
</feature>
<feature type="transmembrane region" description="Helical" evidence="5">
    <location>
        <begin position="150"/>
        <end position="168"/>
    </location>
</feature>
<gene>
    <name evidence="7" type="ORF">CHL78_008155</name>
</gene>
<comment type="caution">
    <text evidence="7">The sequence shown here is derived from an EMBL/GenBank/DDBJ whole genome shotgun (WGS) entry which is preliminary data.</text>
</comment>
<feature type="domain" description="ABC-2 type transporter transmembrane" evidence="6">
    <location>
        <begin position="144"/>
        <end position="300"/>
    </location>
</feature>
<organism evidence="7 8">
    <name type="scientific">Romboutsia weinsteinii</name>
    <dbReference type="NCBI Taxonomy" id="2020949"/>
    <lineage>
        <taxon>Bacteria</taxon>
        <taxon>Bacillati</taxon>
        <taxon>Bacillota</taxon>
        <taxon>Clostridia</taxon>
        <taxon>Peptostreptococcales</taxon>
        <taxon>Peptostreptococcaceae</taxon>
        <taxon>Romboutsia</taxon>
    </lineage>
</organism>
<proteinExistence type="predicted"/>
<name>A0A371J4U0_9FIRM</name>
<dbReference type="Pfam" id="PF01061">
    <property type="entry name" value="ABC2_membrane"/>
    <property type="match status" value="1"/>
</dbReference>
<dbReference type="GO" id="GO:0016020">
    <property type="term" value="C:membrane"/>
    <property type="evidence" value="ECO:0007669"/>
    <property type="project" value="UniProtKB-SubCell"/>
</dbReference>
<dbReference type="RefSeq" id="WP_094367538.1">
    <property type="nucleotide sequence ID" value="NZ_NOJY02000011.1"/>
</dbReference>
<dbReference type="PANTHER" id="PTHR43027">
    <property type="entry name" value="DOXORUBICIN RESISTANCE ABC TRANSPORTER PERMEASE PROTEIN DRRC-RELATED"/>
    <property type="match status" value="1"/>
</dbReference>
<dbReference type="GO" id="GO:0140359">
    <property type="term" value="F:ABC-type transporter activity"/>
    <property type="evidence" value="ECO:0007669"/>
    <property type="project" value="InterPro"/>
</dbReference>
<evidence type="ECO:0000256" key="3">
    <source>
        <dbReference type="ARBA" id="ARBA00022989"/>
    </source>
</evidence>
<evidence type="ECO:0000256" key="2">
    <source>
        <dbReference type="ARBA" id="ARBA00022692"/>
    </source>
</evidence>
<keyword evidence="4 5" id="KW-0472">Membrane</keyword>
<reference evidence="7 8" key="1">
    <citation type="journal article" date="2017" name="Genome Announc.">
        <title>Draft Genome Sequence of Romboutsia weinsteinii sp. nov. Strain CCRI-19649(T) Isolated from Surface Water.</title>
        <authorList>
            <person name="Maheux A.F."/>
            <person name="Boudreau D.K."/>
            <person name="Berube E."/>
            <person name="Boissinot M."/>
            <person name="Cantin P."/>
            <person name="Raymond F."/>
            <person name="Corbeil J."/>
            <person name="Omar R.F."/>
            <person name="Bergeron M.G."/>
        </authorList>
    </citation>
    <scope>NUCLEOTIDE SEQUENCE [LARGE SCALE GENOMIC DNA]</scope>
    <source>
        <strain evidence="7 8">CCRI-19649</strain>
    </source>
</reference>
<keyword evidence="2 5" id="KW-0812">Transmembrane</keyword>
<dbReference type="OrthoDB" id="266913at2"/>
<dbReference type="EMBL" id="NOJY02000011">
    <property type="protein sequence ID" value="RDY27686.1"/>
    <property type="molecule type" value="Genomic_DNA"/>
</dbReference>
<feature type="transmembrane region" description="Helical" evidence="5">
    <location>
        <begin position="221"/>
        <end position="244"/>
    </location>
</feature>
<evidence type="ECO:0000256" key="4">
    <source>
        <dbReference type="ARBA" id="ARBA00023136"/>
    </source>
</evidence>
<dbReference type="PANTHER" id="PTHR43027:SF1">
    <property type="entry name" value="DOXORUBICIN RESISTANCE ABC TRANSPORTER PERMEASE PROTEIN DRRC-RELATED"/>
    <property type="match status" value="1"/>
</dbReference>
<keyword evidence="3 5" id="KW-1133">Transmembrane helix</keyword>
<evidence type="ECO:0000256" key="1">
    <source>
        <dbReference type="ARBA" id="ARBA00004141"/>
    </source>
</evidence>
<dbReference type="Proteomes" id="UP000215694">
    <property type="component" value="Unassembled WGS sequence"/>
</dbReference>
<keyword evidence="8" id="KW-1185">Reference proteome</keyword>